<evidence type="ECO:0000313" key="3">
    <source>
        <dbReference type="EMBL" id="SCD19360.1"/>
    </source>
</evidence>
<evidence type="ECO:0000259" key="2">
    <source>
        <dbReference type="Pfam" id="PF01464"/>
    </source>
</evidence>
<dbReference type="AlphaFoldDB" id="A0A1R3SWM2"/>
<dbReference type="GO" id="GO:0000270">
    <property type="term" value="P:peptidoglycan metabolic process"/>
    <property type="evidence" value="ECO:0007669"/>
    <property type="project" value="InterPro"/>
</dbReference>
<dbReference type="STRING" id="1642647.PSM36_0530"/>
<feature type="domain" description="Transglycosylase SLT" evidence="2">
    <location>
        <begin position="98"/>
        <end position="202"/>
    </location>
</feature>
<dbReference type="InterPro" id="IPR023346">
    <property type="entry name" value="Lysozyme-like_dom_sf"/>
</dbReference>
<dbReference type="PROSITE" id="PS00922">
    <property type="entry name" value="TRANSGLYCOSYLASE"/>
    <property type="match status" value="1"/>
</dbReference>
<dbReference type="Proteomes" id="UP000187464">
    <property type="component" value="Chromosome I"/>
</dbReference>
<dbReference type="InterPro" id="IPR008258">
    <property type="entry name" value="Transglycosylase_SLT_dom_1"/>
</dbReference>
<dbReference type="CDD" id="cd16894">
    <property type="entry name" value="MltD-like"/>
    <property type="match status" value="1"/>
</dbReference>
<dbReference type="Pfam" id="PF01464">
    <property type="entry name" value="SLT"/>
    <property type="match status" value="1"/>
</dbReference>
<dbReference type="Gene3D" id="1.10.530.10">
    <property type="match status" value="1"/>
</dbReference>
<sequence length="325" mass="37178">MKKSALLISFSILIIGLGVLFIALTSGNNIEKTESERPLVLSMTASVAIPESMEFAGEQITFDRYDKRERMDRELNSFTYFHSTTLLLFKRANRFFPIIEPILKQQGVPDDLKYLAVIESSLDPRAVSPARAAGLWQFLQSTGKQYGLETRTDVDERYHVEKSTVAACRYLKEAYRNHGSWSAAALSYNGGQARITNGLRDQGVDDSLDLWLVEETSRYYYRMLAIKQIFENPQQYGFVIRPDHLYKPMQFKEVKVSSSIPDLATFAKQHNITYAQLKDFNSWLRNTSLSNPSGKTYTLLIPTQEDLYYKKGESPKVHNPAWVVK</sequence>
<dbReference type="RefSeq" id="WP_076928662.1">
    <property type="nucleotide sequence ID" value="NZ_LT605205.1"/>
</dbReference>
<dbReference type="InterPro" id="IPR000189">
    <property type="entry name" value="Transglyc_AS"/>
</dbReference>
<protein>
    <submittedName>
        <fullName evidence="3">Transglycosylase</fullName>
    </submittedName>
</protein>
<dbReference type="KEGG" id="psac:PSM36_0530"/>
<dbReference type="PANTHER" id="PTHR37423:SF2">
    <property type="entry name" value="MEMBRANE-BOUND LYTIC MUREIN TRANSGLYCOSYLASE C"/>
    <property type="match status" value="1"/>
</dbReference>
<name>A0A1R3SWM2_9BACT</name>
<dbReference type="SUPFAM" id="SSF53955">
    <property type="entry name" value="Lysozyme-like"/>
    <property type="match status" value="1"/>
</dbReference>
<dbReference type="PANTHER" id="PTHR37423">
    <property type="entry name" value="SOLUBLE LYTIC MUREIN TRANSGLYCOSYLASE-RELATED"/>
    <property type="match status" value="1"/>
</dbReference>
<dbReference type="GO" id="GO:0016020">
    <property type="term" value="C:membrane"/>
    <property type="evidence" value="ECO:0007669"/>
    <property type="project" value="InterPro"/>
</dbReference>
<proteinExistence type="inferred from homology"/>
<dbReference type="GO" id="GO:0008933">
    <property type="term" value="F:peptidoglycan lytic transglycosylase activity"/>
    <property type="evidence" value="ECO:0007669"/>
    <property type="project" value="InterPro"/>
</dbReference>
<reference evidence="4" key="1">
    <citation type="submission" date="2016-08" db="EMBL/GenBank/DDBJ databases">
        <authorList>
            <person name="Wibberg D."/>
        </authorList>
    </citation>
    <scope>NUCLEOTIDE SEQUENCE [LARGE SCALE GENOMIC DNA]</scope>
</reference>
<gene>
    <name evidence="3" type="ORF">PSM36_0530</name>
</gene>
<comment type="similarity">
    <text evidence="1">Belongs to the transglycosylase Slt family.</text>
</comment>
<keyword evidence="4" id="KW-1185">Reference proteome</keyword>
<dbReference type="EMBL" id="LT605205">
    <property type="protein sequence ID" value="SCD19360.1"/>
    <property type="molecule type" value="Genomic_DNA"/>
</dbReference>
<evidence type="ECO:0000313" key="4">
    <source>
        <dbReference type="Proteomes" id="UP000187464"/>
    </source>
</evidence>
<evidence type="ECO:0000256" key="1">
    <source>
        <dbReference type="ARBA" id="ARBA00007734"/>
    </source>
</evidence>
<organism evidence="3 4">
    <name type="scientific">Proteiniphilum saccharofermentans</name>
    <dbReference type="NCBI Taxonomy" id="1642647"/>
    <lineage>
        <taxon>Bacteria</taxon>
        <taxon>Pseudomonadati</taxon>
        <taxon>Bacteroidota</taxon>
        <taxon>Bacteroidia</taxon>
        <taxon>Bacteroidales</taxon>
        <taxon>Dysgonomonadaceae</taxon>
        <taxon>Proteiniphilum</taxon>
    </lineage>
</organism>
<accession>A0A1R3SWM2</accession>